<evidence type="ECO:0000256" key="9">
    <source>
        <dbReference type="RuleBase" id="RU000488"/>
    </source>
</evidence>
<dbReference type="PROSITE" id="PS50920">
    <property type="entry name" value="SOLCAR"/>
    <property type="match status" value="1"/>
</dbReference>
<keyword evidence="7 8" id="KW-0472">Membrane</keyword>
<dbReference type="FunFam" id="1.50.40.10:FF:000105">
    <property type="entry name" value="Nicotinamide adenine dinucleotide transporter 1, chloroplastic"/>
    <property type="match status" value="1"/>
</dbReference>
<evidence type="ECO:0000256" key="6">
    <source>
        <dbReference type="ARBA" id="ARBA00022989"/>
    </source>
</evidence>
<evidence type="ECO:0000313" key="11">
    <source>
        <dbReference type="Proteomes" id="UP001374535"/>
    </source>
</evidence>
<evidence type="ECO:0000256" key="3">
    <source>
        <dbReference type="ARBA" id="ARBA00022448"/>
    </source>
</evidence>
<keyword evidence="6" id="KW-1133">Transmembrane helix</keyword>
<dbReference type="Gene3D" id="1.50.40.10">
    <property type="entry name" value="Mitochondrial carrier domain"/>
    <property type="match status" value="1"/>
</dbReference>
<protein>
    <submittedName>
        <fullName evidence="10">Uncharacterized protein</fullName>
    </submittedName>
</protein>
<feature type="repeat" description="Solcar" evidence="8">
    <location>
        <begin position="78"/>
        <end position="170"/>
    </location>
</feature>
<keyword evidence="4 8" id="KW-0812">Transmembrane</keyword>
<keyword evidence="11" id="KW-1185">Reference proteome</keyword>
<dbReference type="EMBL" id="CP144695">
    <property type="protein sequence ID" value="WVZ05101.1"/>
    <property type="molecule type" value="Genomic_DNA"/>
</dbReference>
<proteinExistence type="inferred from homology"/>
<comment type="similarity">
    <text evidence="2 9">Belongs to the mitochondrial carrier (TC 2.A.29) family.</text>
</comment>
<dbReference type="InterPro" id="IPR023395">
    <property type="entry name" value="MCP_dom_sf"/>
</dbReference>
<evidence type="ECO:0000313" key="10">
    <source>
        <dbReference type="EMBL" id="WVZ05101.1"/>
    </source>
</evidence>
<evidence type="ECO:0000256" key="7">
    <source>
        <dbReference type="ARBA" id="ARBA00023136"/>
    </source>
</evidence>
<comment type="subcellular location">
    <subcellularLocation>
        <location evidence="1">Membrane</location>
        <topology evidence="1">Multi-pass membrane protein</topology>
    </subcellularLocation>
</comment>
<dbReference type="Proteomes" id="UP001374535">
    <property type="component" value="Chromosome 6"/>
</dbReference>
<dbReference type="InterPro" id="IPR044712">
    <property type="entry name" value="SLC25A32-like"/>
</dbReference>
<dbReference type="GO" id="GO:0016020">
    <property type="term" value="C:membrane"/>
    <property type="evidence" value="ECO:0007669"/>
    <property type="project" value="UniProtKB-SubCell"/>
</dbReference>
<dbReference type="GO" id="GO:0006862">
    <property type="term" value="P:nucleotide transport"/>
    <property type="evidence" value="ECO:0007669"/>
    <property type="project" value="InterPro"/>
</dbReference>
<dbReference type="PANTHER" id="PTHR45683">
    <property type="entry name" value="MITOCHONDRIAL NICOTINAMIDE ADENINE DINUCLEOTIDE TRANSPORTER 1-RELATED-RELATED"/>
    <property type="match status" value="1"/>
</dbReference>
<accession>A0AAQ3RUQ9</accession>
<dbReference type="SUPFAM" id="SSF103506">
    <property type="entry name" value="Mitochondrial carrier"/>
    <property type="match status" value="1"/>
</dbReference>
<organism evidence="10 11">
    <name type="scientific">Vigna mungo</name>
    <name type="common">Black gram</name>
    <name type="synonym">Phaseolus mungo</name>
    <dbReference type="NCBI Taxonomy" id="3915"/>
    <lineage>
        <taxon>Eukaryota</taxon>
        <taxon>Viridiplantae</taxon>
        <taxon>Streptophyta</taxon>
        <taxon>Embryophyta</taxon>
        <taxon>Tracheophyta</taxon>
        <taxon>Spermatophyta</taxon>
        <taxon>Magnoliopsida</taxon>
        <taxon>eudicotyledons</taxon>
        <taxon>Gunneridae</taxon>
        <taxon>Pentapetalae</taxon>
        <taxon>rosids</taxon>
        <taxon>fabids</taxon>
        <taxon>Fabales</taxon>
        <taxon>Fabaceae</taxon>
        <taxon>Papilionoideae</taxon>
        <taxon>50 kb inversion clade</taxon>
        <taxon>NPAAA clade</taxon>
        <taxon>indigoferoid/millettioid clade</taxon>
        <taxon>Phaseoleae</taxon>
        <taxon>Vigna</taxon>
    </lineage>
</organism>
<name>A0AAQ3RUQ9_VIGMU</name>
<dbReference type="Pfam" id="PF00153">
    <property type="entry name" value="Mito_carr"/>
    <property type="match status" value="1"/>
</dbReference>
<evidence type="ECO:0000256" key="5">
    <source>
        <dbReference type="ARBA" id="ARBA00022737"/>
    </source>
</evidence>
<evidence type="ECO:0000256" key="4">
    <source>
        <dbReference type="ARBA" id="ARBA00022692"/>
    </source>
</evidence>
<dbReference type="InterPro" id="IPR018108">
    <property type="entry name" value="MCP_transmembrane"/>
</dbReference>
<keyword evidence="5" id="KW-0677">Repeat</keyword>
<dbReference type="GO" id="GO:0055085">
    <property type="term" value="P:transmembrane transport"/>
    <property type="evidence" value="ECO:0007669"/>
    <property type="project" value="InterPro"/>
</dbReference>
<evidence type="ECO:0000256" key="2">
    <source>
        <dbReference type="ARBA" id="ARBA00006375"/>
    </source>
</evidence>
<evidence type="ECO:0000256" key="1">
    <source>
        <dbReference type="ARBA" id="ARBA00004141"/>
    </source>
</evidence>
<sequence length="215" mass="23598">MYLLFGIGVVVEEELHAPYRRSQTVSFPCALTLRPCDYPVPPPLPSPERIPFSFSPLSPSMSPPMSADAHAANHINPKGLLCNAAAGASAGVIAATFVCPLDVIKTRFQVHGVPQITNGSVRGSIIVASLEQIFRKEGLRGMYRGLAPTVLALLPNWAVDINEGSCFISDKQGYEVIREKLQRHCDLDLISTNLHFYGLFRLMTYRAAHCYANEN</sequence>
<keyword evidence="3 9" id="KW-0813">Transport</keyword>
<reference evidence="10 11" key="1">
    <citation type="journal article" date="2023" name="Life. Sci Alliance">
        <title>Evolutionary insights into 3D genome organization and epigenetic landscape of Vigna mungo.</title>
        <authorList>
            <person name="Junaid A."/>
            <person name="Singh B."/>
            <person name="Bhatia S."/>
        </authorList>
    </citation>
    <scope>NUCLEOTIDE SEQUENCE [LARGE SCALE GENOMIC DNA]</scope>
    <source>
        <strain evidence="10">Urdbean</strain>
    </source>
</reference>
<dbReference type="AlphaFoldDB" id="A0AAQ3RUQ9"/>
<evidence type="ECO:0000256" key="8">
    <source>
        <dbReference type="PROSITE-ProRule" id="PRU00282"/>
    </source>
</evidence>
<gene>
    <name evidence="10" type="ORF">V8G54_018447</name>
</gene>